<evidence type="ECO:0000313" key="3">
    <source>
        <dbReference type="Proteomes" id="UP000049828"/>
    </source>
</evidence>
<evidence type="ECO:0000313" key="2">
    <source>
        <dbReference type="EMBL" id="CRL40892.1"/>
    </source>
</evidence>
<protein>
    <recommendedName>
        <fullName evidence="1">ATPase dynein-related AAA domain-containing protein</fullName>
    </recommendedName>
</protein>
<reference evidence="3" key="1">
    <citation type="submission" date="2015-05" db="EMBL/GenBank/DDBJ databases">
        <authorList>
            <consortium name="Pathogen Informatics"/>
        </authorList>
    </citation>
    <scope>NUCLEOTIDE SEQUENCE [LARGE SCALE GENOMIC DNA]</scope>
    <source>
        <strain evidence="3">L1-83</strain>
    </source>
</reference>
<dbReference type="InterPro" id="IPR011704">
    <property type="entry name" value="ATPase_dyneun-rel_AAA"/>
</dbReference>
<dbReference type="Pfam" id="PF07728">
    <property type="entry name" value="AAA_5"/>
    <property type="match status" value="1"/>
</dbReference>
<organism evidence="2 3">
    <name type="scientific">Roseburia inulinivorans</name>
    <dbReference type="NCBI Taxonomy" id="360807"/>
    <lineage>
        <taxon>Bacteria</taxon>
        <taxon>Bacillati</taxon>
        <taxon>Bacillota</taxon>
        <taxon>Clostridia</taxon>
        <taxon>Lachnospirales</taxon>
        <taxon>Lachnospiraceae</taxon>
        <taxon>Roseburia</taxon>
    </lineage>
</organism>
<dbReference type="InterPro" id="IPR052934">
    <property type="entry name" value="Methyl-DNA_Rec/Restrict_Enz"/>
</dbReference>
<evidence type="ECO:0000259" key="1">
    <source>
        <dbReference type="Pfam" id="PF07728"/>
    </source>
</evidence>
<dbReference type="Gene3D" id="3.40.50.300">
    <property type="entry name" value="P-loop containing nucleotide triphosphate hydrolases"/>
    <property type="match status" value="1"/>
</dbReference>
<gene>
    <name evidence="2" type="ORF">RIL183_27731</name>
</gene>
<dbReference type="GO" id="GO:0016887">
    <property type="term" value="F:ATP hydrolysis activity"/>
    <property type="evidence" value="ECO:0007669"/>
    <property type="project" value="InterPro"/>
</dbReference>
<dbReference type="EMBL" id="CVRS01000086">
    <property type="protein sequence ID" value="CRL40892.1"/>
    <property type="molecule type" value="Genomic_DNA"/>
</dbReference>
<keyword evidence="3" id="KW-1185">Reference proteome</keyword>
<dbReference type="OrthoDB" id="9781481at2"/>
<dbReference type="GO" id="GO:0005524">
    <property type="term" value="F:ATP binding"/>
    <property type="evidence" value="ECO:0007669"/>
    <property type="project" value="InterPro"/>
</dbReference>
<dbReference type="PANTHER" id="PTHR37291">
    <property type="entry name" value="5-METHYLCYTOSINE-SPECIFIC RESTRICTION ENZYME B"/>
    <property type="match status" value="1"/>
</dbReference>
<dbReference type="AlphaFoldDB" id="A0A0M6WT87"/>
<dbReference type="PANTHER" id="PTHR37291:SF1">
    <property type="entry name" value="TYPE IV METHYL-DIRECTED RESTRICTION ENZYME ECOKMCRB SUBUNIT"/>
    <property type="match status" value="1"/>
</dbReference>
<dbReference type="Proteomes" id="UP000049828">
    <property type="component" value="Unassembled WGS sequence"/>
</dbReference>
<proteinExistence type="predicted"/>
<sequence length="547" mass="62923">MKNYYILTVDSFQDTFTRIDAGKDFYFELSVQNITGILSVLQGGDTVIVYRKSPVSGCTIVLQVVENAGNKTKFRKVFEIGNVVNPSVPDHDLENEYLVEISSDVYGVICKQMLDSIQGIMEVNISEEEHQNNLKQRFEQYILHVLKLKSTRQVGDLEKLSDRLVANGVLERGVYQIDNIDDYTNTLEKIRESEEYITYKSERKEKSQNSGLACDQGMSNYSKFLEYLAAKEETVPRIKGAENVLLYGVPGVGKSHEIQTKYCDDPERMERVVFHPDYTYSDFVGQILPKVENDKLKYEFTAGPFTTLLAKAWNNPGKEYYLVIEEINRGNAPAIFGEIFQLLDRKTEDSHRYDPSEYGESEYPITNSDIATAVFGDPEEKIRIPSNMWILATMNTADQNVFTLDTAFQRRWKLHHMKNDVMSAGHSKTKIEGSEIEWGTFASVINEMVTDYSLEMMSSEDKRLGAYFVKKNELSEEEFPEKVLKYLWDDAFKMKKDAVFDDKFKSLETVIEAYELSEPDKLKAVLRLEVYQKMLSKLKNNTKDEES</sequence>
<accession>A0A0M6WT87</accession>
<dbReference type="RefSeq" id="WP_055040023.1">
    <property type="nucleotide sequence ID" value="NZ_CVRS01000086.1"/>
</dbReference>
<name>A0A0M6WT87_9FIRM</name>
<dbReference type="InterPro" id="IPR027417">
    <property type="entry name" value="P-loop_NTPase"/>
</dbReference>
<feature type="domain" description="ATPase dynein-related AAA" evidence="1">
    <location>
        <begin position="243"/>
        <end position="411"/>
    </location>
</feature>
<dbReference type="SUPFAM" id="SSF52540">
    <property type="entry name" value="P-loop containing nucleoside triphosphate hydrolases"/>
    <property type="match status" value="1"/>
</dbReference>